<keyword evidence="2 5" id="KW-0285">Flavoprotein</keyword>
<keyword evidence="4" id="KW-0157">Chromophore</keyword>
<evidence type="ECO:0000259" key="8">
    <source>
        <dbReference type="PROSITE" id="PS51645"/>
    </source>
</evidence>
<dbReference type="Pfam" id="PF03441">
    <property type="entry name" value="FAD_binding_7"/>
    <property type="match status" value="1"/>
</dbReference>
<reference evidence="9" key="1">
    <citation type="submission" date="2021-02" db="EMBL/GenBank/DDBJ databases">
        <authorList>
            <person name="Dougan E. K."/>
            <person name="Rhodes N."/>
            <person name="Thang M."/>
            <person name="Chan C."/>
        </authorList>
    </citation>
    <scope>NUCLEOTIDE SEQUENCE</scope>
</reference>
<dbReference type="GO" id="GO:0003677">
    <property type="term" value="F:DNA binding"/>
    <property type="evidence" value="ECO:0007669"/>
    <property type="project" value="TreeGrafter"/>
</dbReference>
<evidence type="ECO:0000256" key="5">
    <source>
        <dbReference type="PIRSR" id="PIRSR602081-1"/>
    </source>
</evidence>
<feature type="binding site" evidence="5">
    <location>
        <position position="460"/>
    </location>
    <ligand>
        <name>FAD</name>
        <dbReference type="ChEBI" id="CHEBI:57692"/>
    </ligand>
</feature>
<dbReference type="InterPro" id="IPR014729">
    <property type="entry name" value="Rossmann-like_a/b/a_fold"/>
</dbReference>
<dbReference type="Pfam" id="PF00875">
    <property type="entry name" value="DNA_photolyase"/>
    <property type="match status" value="1"/>
</dbReference>
<evidence type="ECO:0000313" key="10">
    <source>
        <dbReference type="Proteomes" id="UP000604046"/>
    </source>
</evidence>
<dbReference type="AlphaFoldDB" id="A0A812LHX6"/>
<protein>
    <submittedName>
        <fullName evidence="9">PhrA protein</fullName>
    </submittedName>
</protein>
<dbReference type="PANTHER" id="PTHR11455">
    <property type="entry name" value="CRYPTOCHROME"/>
    <property type="match status" value="1"/>
</dbReference>
<dbReference type="InterPro" id="IPR005101">
    <property type="entry name" value="Cryptochr/Photolyase_FAD-bd"/>
</dbReference>
<evidence type="ECO:0000256" key="6">
    <source>
        <dbReference type="PIRSR" id="PIRSR602081-2"/>
    </source>
</evidence>
<dbReference type="EMBL" id="CAJNDS010001101">
    <property type="protein sequence ID" value="CAE7246963.1"/>
    <property type="molecule type" value="Genomic_DNA"/>
</dbReference>
<dbReference type="Proteomes" id="UP000604046">
    <property type="component" value="Unassembled WGS sequence"/>
</dbReference>
<dbReference type="InterPro" id="IPR002081">
    <property type="entry name" value="Cryptochrome/DNA_photolyase_1"/>
</dbReference>
<feature type="binding site" evidence="5">
    <location>
        <position position="405"/>
    </location>
    <ligand>
        <name>FAD</name>
        <dbReference type="ChEBI" id="CHEBI:57692"/>
    </ligand>
</feature>
<evidence type="ECO:0000256" key="4">
    <source>
        <dbReference type="ARBA" id="ARBA00022991"/>
    </source>
</evidence>
<dbReference type="InterPro" id="IPR036134">
    <property type="entry name" value="Crypto/Photolyase_FAD-like_sf"/>
</dbReference>
<comment type="cofactor">
    <cofactor evidence="5">
        <name>FAD</name>
        <dbReference type="ChEBI" id="CHEBI:57692"/>
    </cofactor>
    <text evidence="5">Binds 1 FAD per subunit.</text>
</comment>
<feature type="domain" description="Photolyase/cryptochrome alpha/beta" evidence="8">
    <location>
        <begin position="164"/>
        <end position="294"/>
    </location>
</feature>
<dbReference type="PRINTS" id="PR00147">
    <property type="entry name" value="DNAPHOTLYASE"/>
</dbReference>
<dbReference type="PANTHER" id="PTHR11455:SF18">
    <property type="entry name" value="SI:CH1073-390K14.1"/>
    <property type="match status" value="1"/>
</dbReference>
<dbReference type="Gene3D" id="1.25.40.80">
    <property type="match status" value="1"/>
</dbReference>
<dbReference type="GO" id="GO:0071949">
    <property type="term" value="F:FAD binding"/>
    <property type="evidence" value="ECO:0007669"/>
    <property type="project" value="TreeGrafter"/>
</dbReference>
<dbReference type="InterPro" id="IPR006050">
    <property type="entry name" value="DNA_photolyase_N"/>
</dbReference>
<keyword evidence="3 5" id="KW-0274">FAD</keyword>
<dbReference type="GO" id="GO:0005634">
    <property type="term" value="C:nucleus"/>
    <property type="evidence" value="ECO:0007669"/>
    <property type="project" value="TreeGrafter"/>
</dbReference>
<feature type="binding site" evidence="5">
    <location>
        <begin position="427"/>
        <end position="431"/>
    </location>
    <ligand>
        <name>FAD</name>
        <dbReference type="ChEBI" id="CHEBI:57692"/>
    </ligand>
</feature>
<evidence type="ECO:0000256" key="1">
    <source>
        <dbReference type="ARBA" id="ARBA00005862"/>
    </source>
</evidence>
<evidence type="ECO:0000256" key="2">
    <source>
        <dbReference type="ARBA" id="ARBA00022630"/>
    </source>
</evidence>
<feature type="compositionally biased region" description="Basic and acidic residues" evidence="7">
    <location>
        <begin position="59"/>
        <end position="71"/>
    </location>
</feature>
<dbReference type="PROSITE" id="PS00394">
    <property type="entry name" value="DNA_PHOTOLYASES_1_1"/>
    <property type="match status" value="1"/>
</dbReference>
<feature type="region of interest" description="Disordered" evidence="7">
    <location>
        <begin position="1"/>
        <end position="71"/>
    </location>
</feature>
<dbReference type="GO" id="GO:0006139">
    <property type="term" value="P:nucleobase-containing compound metabolic process"/>
    <property type="evidence" value="ECO:0007669"/>
    <property type="project" value="UniProtKB-ARBA"/>
</dbReference>
<feature type="binding site" evidence="5">
    <location>
        <begin position="560"/>
        <end position="562"/>
    </location>
    <ligand>
        <name>FAD</name>
        <dbReference type="ChEBI" id="CHEBI:57692"/>
    </ligand>
</feature>
<feature type="region of interest" description="Disordered" evidence="7">
    <location>
        <begin position="107"/>
        <end position="149"/>
    </location>
</feature>
<comment type="similarity">
    <text evidence="1">Belongs to the DNA photolyase class-1 family.</text>
</comment>
<dbReference type="GO" id="GO:0003904">
    <property type="term" value="F:deoxyribodipyrimidine photo-lyase activity"/>
    <property type="evidence" value="ECO:0007669"/>
    <property type="project" value="TreeGrafter"/>
</dbReference>
<feature type="compositionally biased region" description="Basic and acidic residues" evidence="7">
    <location>
        <begin position="118"/>
        <end position="127"/>
    </location>
</feature>
<dbReference type="GO" id="GO:0032922">
    <property type="term" value="P:circadian regulation of gene expression"/>
    <property type="evidence" value="ECO:0007669"/>
    <property type="project" value="TreeGrafter"/>
</dbReference>
<dbReference type="InterPro" id="IPR018394">
    <property type="entry name" value="DNA_photolyase_1_CS_C"/>
</dbReference>
<accession>A0A812LHX6</accession>
<organism evidence="9 10">
    <name type="scientific">Symbiodinium natans</name>
    <dbReference type="NCBI Taxonomy" id="878477"/>
    <lineage>
        <taxon>Eukaryota</taxon>
        <taxon>Sar</taxon>
        <taxon>Alveolata</taxon>
        <taxon>Dinophyceae</taxon>
        <taxon>Suessiales</taxon>
        <taxon>Symbiodiniaceae</taxon>
        <taxon>Symbiodinium</taxon>
    </lineage>
</organism>
<feature type="compositionally biased region" description="Basic and acidic residues" evidence="7">
    <location>
        <begin position="7"/>
        <end position="18"/>
    </location>
</feature>
<dbReference type="GO" id="GO:0043153">
    <property type="term" value="P:entrainment of circadian clock by photoperiod"/>
    <property type="evidence" value="ECO:0007669"/>
    <property type="project" value="TreeGrafter"/>
</dbReference>
<gene>
    <name evidence="9" type="primary">phrA</name>
    <name evidence="9" type="ORF">SNAT2548_LOCUS11784</name>
</gene>
<dbReference type="GO" id="GO:0005737">
    <property type="term" value="C:cytoplasm"/>
    <property type="evidence" value="ECO:0007669"/>
    <property type="project" value="TreeGrafter"/>
</dbReference>
<feature type="site" description="Electron transfer via tryptophanyl radical" evidence="6">
    <location>
        <position position="570"/>
    </location>
</feature>
<dbReference type="SUPFAM" id="SSF52425">
    <property type="entry name" value="Cryptochrome/photolyase, N-terminal domain"/>
    <property type="match status" value="1"/>
</dbReference>
<feature type="site" description="Electron transfer via tryptophanyl radical" evidence="6">
    <location>
        <position position="547"/>
    </location>
</feature>
<dbReference type="Gene3D" id="1.10.579.10">
    <property type="entry name" value="DNA Cyclobutane Dipyrimidine Photolyase, subunit A, domain 3"/>
    <property type="match status" value="1"/>
</dbReference>
<sequence length="641" mass="72944">MDGQPEGIRDSDRHETPRSRGYPSLPFGPGSSPASWDPEDDGDTRGHDDEGESFMDAGKSSEGRKMYFRTLDDSMREQGVLDSGASLGSSQGVSLSSLGIGSSNRAVLRSSEVAEPSDSTKRGETTPKKATTAAASGASQRNLRRARRRAARRGEVLGVDAEPGGCVVLIREDCRLHDNPALHAAAEMHPWVVPLYVHDEDDPSPWPVRGAGLWWRYESLKHFDVSLHSLGSRIIYRKGNLVEQVMDVLLATGASALHFNLQLEPWHHQRDKELECAAVGSLGIDVRTFTAMVMKFEPWEARRSKDEGPRPRREPLEAVRRLSSPPEWPWSIPLEGLGYGRTGGRKIPPNFRQFNEKRQAMLAAGFAVPEEDDWAYEMRRFWPMGEAAAMRRLEEWLKDAAWGCYFPPGLHPRDDAGGRFRADKAWTAMLSPYLRFGDLSARYVEWRTCQVLPQELRQLFLKRVVWRDKAYSQLYRCPDSHSVSIRPQYEQEAWSGTRLQLRRWQRGETGYPLVDAAMRQLWKVGWMCNHLRHVTAQFLIEHLDLSWKEGFAWYDYTLVDTDVAINAMMWQMGGHSGIGSWNFVMHPIYAGKKVDPQGSYVRRWLPELRHLPTEYIHCDQVRTGVGIFARLSPLSWQTAED</sequence>
<dbReference type="SUPFAM" id="SSF48173">
    <property type="entry name" value="Cryptochrome/photolyase FAD-binding domain"/>
    <property type="match status" value="1"/>
</dbReference>
<evidence type="ECO:0000313" key="9">
    <source>
        <dbReference type="EMBL" id="CAE7246963.1"/>
    </source>
</evidence>
<dbReference type="Gene3D" id="3.40.50.620">
    <property type="entry name" value="HUPs"/>
    <property type="match status" value="1"/>
</dbReference>
<dbReference type="OrthoDB" id="435881at2759"/>
<dbReference type="GO" id="GO:0006950">
    <property type="term" value="P:response to stress"/>
    <property type="evidence" value="ECO:0007669"/>
    <property type="project" value="UniProtKB-ARBA"/>
</dbReference>
<evidence type="ECO:0000256" key="7">
    <source>
        <dbReference type="SAM" id="MobiDB-lite"/>
    </source>
</evidence>
<comment type="caution">
    <text evidence="9">The sequence shown here is derived from an EMBL/GenBank/DDBJ whole genome shotgun (WGS) entry which is preliminary data.</text>
</comment>
<dbReference type="InterPro" id="IPR036155">
    <property type="entry name" value="Crypto/Photolyase_N_sf"/>
</dbReference>
<keyword evidence="10" id="KW-1185">Reference proteome</keyword>
<dbReference type="PROSITE" id="PS51645">
    <property type="entry name" value="PHR_CRY_ALPHA_BETA"/>
    <property type="match status" value="1"/>
</dbReference>
<proteinExistence type="inferred from homology"/>
<feature type="site" description="Electron transfer via tryptophanyl radical" evidence="6">
    <location>
        <position position="494"/>
    </location>
</feature>
<name>A0A812LHX6_9DINO</name>
<evidence type="ECO:0000256" key="3">
    <source>
        <dbReference type="ARBA" id="ARBA00022827"/>
    </source>
</evidence>